<evidence type="ECO:0000313" key="13">
    <source>
        <dbReference type="EMBL" id="KAJ6220558.1"/>
    </source>
</evidence>
<dbReference type="GO" id="GO:0140359">
    <property type="term" value="F:ABC-type transporter activity"/>
    <property type="evidence" value="ECO:0007669"/>
    <property type="project" value="InterPro"/>
</dbReference>
<dbReference type="SUPFAM" id="SSF52540">
    <property type="entry name" value="P-loop containing nucleoside triphosphate hydrolases"/>
    <property type="match status" value="2"/>
</dbReference>
<dbReference type="CDD" id="cd03250">
    <property type="entry name" value="ABCC_MRP_domain1"/>
    <property type="match status" value="1"/>
</dbReference>
<dbReference type="CDD" id="cd03244">
    <property type="entry name" value="ABCC_MRP_domain2"/>
    <property type="match status" value="1"/>
</dbReference>
<evidence type="ECO:0000256" key="9">
    <source>
        <dbReference type="ARBA" id="ARBA00023136"/>
    </source>
</evidence>
<dbReference type="InterPro" id="IPR050173">
    <property type="entry name" value="ABC_transporter_C-like"/>
</dbReference>
<dbReference type="SMART" id="SM00382">
    <property type="entry name" value="AAA"/>
    <property type="match status" value="2"/>
</dbReference>
<name>A0A9Q0M8C6_BLOTA</name>
<reference evidence="13" key="1">
    <citation type="submission" date="2022-12" db="EMBL/GenBank/DDBJ databases">
        <title>Genome assemblies of Blomia tropicalis.</title>
        <authorList>
            <person name="Cui Y."/>
        </authorList>
    </citation>
    <scope>NUCLEOTIDE SEQUENCE</scope>
    <source>
        <tissue evidence="13">Adult mites</tissue>
    </source>
</reference>
<dbReference type="Pfam" id="PF00005">
    <property type="entry name" value="ABC_tran"/>
    <property type="match status" value="2"/>
</dbReference>
<dbReference type="InterPro" id="IPR003439">
    <property type="entry name" value="ABC_transporter-like_ATP-bd"/>
</dbReference>
<feature type="domain" description="ABC transporter" evidence="11">
    <location>
        <begin position="934"/>
        <end position="1168"/>
    </location>
</feature>
<dbReference type="Gene3D" id="3.40.50.300">
    <property type="entry name" value="P-loop containing nucleotide triphosphate hydrolases"/>
    <property type="match status" value="2"/>
</dbReference>
<feature type="domain" description="ABC transmembrane type-1" evidence="12">
    <location>
        <begin position="739"/>
        <end position="882"/>
    </location>
</feature>
<evidence type="ECO:0000313" key="14">
    <source>
        <dbReference type="Proteomes" id="UP001142055"/>
    </source>
</evidence>
<dbReference type="Proteomes" id="UP001142055">
    <property type="component" value="Chromosome 2"/>
</dbReference>
<evidence type="ECO:0000256" key="10">
    <source>
        <dbReference type="SAM" id="Phobius"/>
    </source>
</evidence>
<dbReference type="GO" id="GO:0016887">
    <property type="term" value="F:ATP hydrolysis activity"/>
    <property type="evidence" value="ECO:0007669"/>
    <property type="project" value="InterPro"/>
</dbReference>
<evidence type="ECO:0000256" key="1">
    <source>
        <dbReference type="ARBA" id="ARBA00004141"/>
    </source>
</evidence>
<organism evidence="13 14">
    <name type="scientific">Blomia tropicalis</name>
    <name type="common">Mite</name>
    <dbReference type="NCBI Taxonomy" id="40697"/>
    <lineage>
        <taxon>Eukaryota</taxon>
        <taxon>Metazoa</taxon>
        <taxon>Ecdysozoa</taxon>
        <taxon>Arthropoda</taxon>
        <taxon>Chelicerata</taxon>
        <taxon>Arachnida</taxon>
        <taxon>Acari</taxon>
        <taxon>Acariformes</taxon>
        <taxon>Sarcoptiformes</taxon>
        <taxon>Astigmata</taxon>
        <taxon>Glycyphagoidea</taxon>
        <taxon>Echimyopodidae</taxon>
        <taxon>Blomia</taxon>
    </lineage>
</organism>
<feature type="transmembrane region" description="Helical" evidence="10">
    <location>
        <begin position="223"/>
        <end position="245"/>
    </location>
</feature>
<dbReference type="FunFam" id="3.40.50.300:FF:000973">
    <property type="entry name" value="Multidrug resistance-associated protein 4"/>
    <property type="match status" value="1"/>
</dbReference>
<comment type="caution">
    <text evidence="13">The sequence shown here is derived from an EMBL/GenBank/DDBJ whole genome shotgun (WGS) entry which is preliminary data.</text>
</comment>
<protein>
    <submittedName>
        <fullName evidence="13">Uncharacterized protein</fullName>
    </submittedName>
</protein>
<keyword evidence="7" id="KW-0067">ATP-binding</keyword>
<accession>A0A9Q0M8C6</accession>
<dbReference type="EMBL" id="JAPWDV010000002">
    <property type="protein sequence ID" value="KAJ6220558.1"/>
    <property type="molecule type" value="Genomic_DNA"/>
</dbReference>
<dbReference type="PROSITE" id="PS00211">
    <property type="entry name" value="ABC_TRANSPORTER_1"/>
    <property type="match status" value="2"/>
</dbReference>
<keyword evidence="5" id="KW-0677">Repeat</keyword>
<evidence type="ECO:0000259" key="11">
    <source>
        <dbReference type="PROSITE" id="PS50893"/>
    </source>
</evidence>
<comment type="subcellular location">
    <subcellularLocation>
        <location evidence="1">Membrane</location>
        <topology evidence="1">Multi-pass membrane protein</topology>
    </subcellularLocation>
</comment>
<keyword evidence="14" id="KW-1185">Reference proteome</keyword>
<dbReference type="InterPro" id="IPR011527">
    <property type="entry name" value="ABC1_TM_dom"/>
</dbReference>
<dbReference type="PROSITE" id="PS50929">
    <property type="entry name" value="ABC_TM1F"/>
    <property type="match status" value="2"/>
</dbReference>
<keyword evidence="6" id="KW-0547">Nucleotide-binding</keyword>
<dbReference type="PROSITE" id="PS50893">
    <property type="entry name" value="ABC_TRANSPORTER_2"/>
    <property type="match status" value="2"/>
</dbReference>
<dbReference type="InterPro" id="IPR017871">
    <property type="entry name" value="ABC_transporter-like_CS"/>
</dbReference>
<keyword evidence="9 10" id="KW-0472">Membrane</keyword>
<dbReference type="InterPro" id="IPR003593">
    <property type="entry name" value="AAA+_ATPase"/>
</dbReference>
<feature type="transmembrane region" description="Helical" evidence="10">
    <location>
        <begin position="252"/>
        <end position="274"/>
    </location>
</feature>
<dbReference type="GO" id="GO:0005524">
    <property type="term" value="F:ATP binding"/>
    <property type="evidence" value="ECO:0007669"/>
    <property type="project" value="UniProtKB-KW"/>
</dbReference>
<feature type="domain" description="ABC transporter" evidence="11">
    <location>
        <begin position="428"/>
        <end position="652"/>
    </location>
</feature>
<keyword evidence="4 10" id="KW-0812">Transmembrane</keyword>
<evidence type="ECO:0000256" key="6">
    <source>
        <dbReference type="ARBA" id="ARBA00022741"/>
    </source>
</evidence>
<dbReference type="OMA" id="VEFWPLA"/>
<dbReference type="FunFam" id="1.20.1560.10:FF:000026">
    <property type="entry name" value="Multidrug resistance-associated protein lethal(2)03659"/>
    <property type="match status" value="1"/>
</dbReference>
<evidence type="ECO:0000256" key="4">
    <source>
        <dbReference type="ARBA" id="ARBA00022692"/>
    </source>
</evidence>
<evidence type="ECO:0000259" key="12">
    <source>
        <dbReference type="PROSITE" id="PS50929"/>
    </source>
</evidence>
<dbReference type="PANTHER" id="PTHR24223:SF456">
    <property type="entry name" value="MULTIDRUG RESISTANCE-ASSOCIATED PROTEIN LETHAL(2)03659"/>
    <property type="match status" value="1"/>
</dbReference>
<feature type="transmembrane region" description="Helical" evidence="10">
    <location>
        <begin position="792"/>
        <end position="813"/>
    </location>
</feature>
<dbReference type="Pfam" id="PF00664">
    <property type="entry name" value="ABC_membrane"/>
    <property type="match status" value="2"/>
</dbReference>
<dbReference type="Gene3D" id="1.20.1560.10">
    <property type="entry name" value="ABC transporter type 1, transmembrane domain"/>
    <property type="match status" value="2"/>
</dbReference>
<evidence type="ECO:0000256" key="5">
    <source>
        <dbReference type="ARBA" id="ARBA00022737"/>
    </source>
</evidence>
<feature type="transmembrane region" description="Helical" evidence="10">
    <location>
        <begin position="336"/>
        <end position="356"/>
    </location>
</feature>
<dbReference type="InterPro" id="IPR036640">
    <property type="entry name" value="ABC1_TM_sf"/>
</dbReference>
<gene>
    <name evidence="13" type="ORF">RDWZM_006370</name>
</gene>
<dbReference type="AlphaFoldDB" id="A0A9Q0M8C6"/>
<dbReference type="PANTHER" id="PTHR24223">
    <property type="entry name" value="ATP-BINDING CASSETTE SUB-FAMILY C"/>
    <property type="match status" value="1"/>
</dbReference>
<dbReference type="InterPro" id="IPR027417">
    <property type="entry name" value="P-loop_NTPase"/>
</dbReference>
<keyword evidence="3" id="KW-0813">Transport</keyword>
<evidence type="ECO:0000256" key="3">
    <source>
        <dbReference type="ARBA" id="ARBA00022448"/>
    </source>
</evidence>
<feature type="domain" description="ABC transmembrane type-1" evidence="12">
    <location>
        <begin position="101"/>
        <end position="390"/>
    </location>
</feature>
<dbReference type="SUPFAM" id="SSF90123">
    <property type="entry name" value="ABC transporter transmembrane region"/>
    <property type="match status" value="2"/>
</dbReference>
<dbReference type="GO" id="GO:0016020">
    <property type="term" value="C:membrane"/>
    <property type="evidence" value="ECO:0007669"/>
    <property type="project" value="UniProtKB-SubCell"/>
</dbReference>
<comment type="similarity">
    <text evidence="2">Belongs to the ABC transporter superfamily. ABCC family. Conjugate transporter (TC 3.A.1.208) subfamily.</text>
</comment>
<proteinExistence type="inferred from homology"/>
<evidence type="ECO:0000256" key="8">
    <source>
        <dbReference type="ARBA" id="ARBA00022989"/>
    </source>
</evidence>
<evidence type="ECO:0000256" key="7">
    <source>
        <dbReference type="ARBA" id="ARBA00022840"/>
    </source>
</evidence>
<evidence type="ECO:0000256" key="2">
    <source>
        <dbReference type="ARBA" id="ARBA00009726"/>
    </source>
</evidence>
<keyword evidence="8 10" id="KW-1133">Transmembrane helix</keyword>
<sequence length="1193" mass="135357">MESPSPKLSSYDRGNFLSRVYCWYMSTFLFRYYGKDFNLEAIGPCPLDDRCNRLGTKLDYYWQQELAKKKTGGSRSKPSLVRAIFRCFGLQFLWQSCKGFFCYGILRTAQSLILGRVIYYSNRYFEDVSEDEIVVDDSDLLNMTHRQSIMLYSGLLCVIVFANFFISHPYYMGKFRYGMDIRVAVSRLIYAKALRITTSTVQRSTIGKIVNLISNDVNRFDIAYIYLSYTYLGPLITIVSLFAMYQFIQWSCLGSLAIIAVYIPFQTLMANILSRFRSASITLTDDRLRLMAEILPAMRVIKMYVWEIPFSHLVHVARKLEISKIRQSMILRSINLALYFISNKVMSFICLIIFLLTGGQLNAVNVFVTLSLIANIREIMTFFFPNAISYGVEVYISIKRIEKFLLEEEIEDYPKQIKYYEEDDLKKIKLNHVTVQSDIDTNILKDISFEVVPEKLTVIIGPVGSGKSSILLSILNELPTSGNGNVSIGNGSRICYVSQEAWIFNGTVRDNILFGLEFDSSRYSEVVKMASLTKDFQQFDNGDKTMVDDRGTSLSGGQRARISLARALYTDSDCYLLDDPLSAVDASVAKHIFEQCIKEYLRSKCVILVTHQLQYIKQADHIVVMKDGACFAQGSYIELLNQGIDIFKYSVQKEQDRLASPTIQQPSSPSSFVSEPRFRVDSFTSQMSRISRTSSLIESETDSIYGDYMSSSNMNLNNENESNNKAVEYNLESAGDSTPIVFFDKTPIGIIMNRVSRDLGIIDDLLPPTAFEAIDIIGSSIGIFILCAAMDYWIIIPLLAIFILIYLASRFYVSTARKLKRLEGVARSPLLNLLTSTLNGLTTIRSYSVEQMLRDKFDQTQDQHTSSYYSFVSASRLYGIRQYTEVETYMTSVERIIEFGQLEKEELECNATQTEPPKNWPSTGEVVYENVTLIYENTAVKSNNMETSKAVLKNLSFHIKGGEKIGIVGRTGAGKSSLITTLFRLTQPSGSIRIDGIDTGNISLATLRRALSIIPQEPILFSGNIRRNLDPFNEKSDDELWLAIDKVQLKSKIQALPGLLNSPVSECGSDFSVGQKQLICLARAILRKNRVLILDEATANVDPHTDSLIQHSIRTEFSNCTVLTIAHRLNTIIDYDRVMVLDAGELMQFDSPYNLIEARSGIFFELYNNLTQDSKYELKRLAKNAFMEQKREI</sequence>
<dbReference type="FunFam" id="3.40.50.300:FF:000163">
    <property type="entry name" value="Multidrug resistance-associated protein member 4"/>
    <property type="match status" value="1"/>
</dbReference>
<feature type="transmembrane region" description="Helical" evidence="10">
    <location>
        <begin position="149"/>
        <end position="171"/>
    </location>
</feature>